<dbReference type="KEGG" id="mrr:Moror_14320"/>
<dbReference type="OrthoDB" id="192148at2759"/>
<dbReference type="Gene3D" id="1.20.930.20">
    <property type="entry name" value="Adaptor protein Cbl, N-terminal domain"/>
    <property type="match status" value="1"/>
</dbReference>
<dbReference type="Proteomes" id="UP000017559">
    <property type="component" value="Unassembled WGS sequence"/>
</dbReference>
<keyword evidence="2" id="KW-1185">Reference proteome</keyword>
<evidence type="ECO:0000313" key="2">
    <source>
        <dbReference type="Proteomes" id="UP000017559"/>
    </source>
</evidence>
<dbReference type="InterPro" id="IPR059179">
    <property type="entry name" value="MLKL-like_MCAfunc"/>
</dbReference>
<name>V2YSQ6_MONRO</name>
<dbReference type="InterPro" id="IPR036537">
    <property type="entry name" value="Adaptor_Cbl_N_dom_sf"/>
</dbReference>
<dbReference type="GO" id="GO:0007166">
    <property type="term" value="P:cell surface receptor signaling pathway"/>
    <property type="evidence" value="ECO:0007669"/>
    <property type="project" value="InterPro"/>
</dbReference>
<dbReference type="AlphaFoldDB" id="V2YSQ6"/>
<dbReference type="HOGENOM" id="CLU_065617_1_0_1"/>
<comment type="caution">
    <text evidence="1">The sequence shown here is derived from an EMBL/GenBank/DDBJ whole genome shotgun (WGS) entry which is preliminary data.</text>
</comment>
<accession>V2YSQ6</accession>
<organism evidence="1 2">
    <name type="scientific">Moniliophthora roreri (strain MCA 2997)</name>
    <name type="common">Cocoa frosty pod rot fungus</name>
    <name type="synonym">Crinipellis roreri</name>
    <dbReference type="NCBI Taxonomy" id="1381753"/>
    <lineage>
        <taxon>Eukaryota</taxon>
        <taxon>Fungi</taxon>
        <taxon>Dikarya</taxon>
        <taxon>Basidiomycota</taxon>
        <taxon>Agaricomycotina</taxon>
        <taxon>Agaricomycetes</taxon>
        <taxon>Agaricomycetidae</taxon>
        <taxon>Agaricales</taxon>
        <taxon>Marasmiineae</taxon>
        <taxon>Marasmiaceae</taxon>
        <taxon>Moniliophthora</taxon>
    </lineage>
</organism>
<dbReference type="CDD" id="cd21037">
    <property type="entry name" value="MLKL_NTD"/>
    <property type="match status" value="1"/>
</dbReference>
<sequence length="255" mass="28438">MPQKTSEMEADPEYTLSKSEEVFSAISGVSTMILQALKDAARFTPVPYLSEVSSLALGVVDAFETCKSNKEGFKRLAADCCDLVFAIGTVCGGYMKDGTPLSTELEDHLKLLRRTLRQIIEFTEKQGRRNRISRFLTYRSDSEKIQAYRERLRHAMDLFGLQSDISIHETVKRIAAHQEGPGQRVDSDELSLPNRDNLQVAFPGFTSSSLSGNIKFNNVVGDQSNTNNENHTTNTNSHNVFNAGHYLQTSTSKFS</sequence>
<dbReference type="EMBL" id="AWSO01000124">
    <property type="protein sequence ID" value="ESK94684.1"/>
    <property type="molecule type" value="Genomic_DNA"/>
</dbReference>
<proteinExistence type="predicted"/>
<reference evidence="1 2" key="1">
    <citation type="journal article" date="2014" name="BMC Genomics">
        <title>Genome and secretome analysis of the hemibiotrophic fungal pathogen, Moniliophthora roreri, which causes frosty pod rot disease of cacao: mechanisms of the biotrophic and necrotrophic phases.</title>
        <authorList>
            <person name="Meinhardt L.W."/>
            <person name="Costa G.G.L."/>
            <person name="Thomazella D.P.T."/>
            <person name="Teixeira P.J.P.L."/>
            <person name="Carazzolle M.F."/>
            <person name="Schuster S.C."/>
            <person name="Carlson J.E."/>
            <person name="Guiltinan M.J."/>
            <person name="Mieczkowski P."/>
            <person name="Farmer A."/>
            <person name="Ramaraj T."/>
            <person name="Crozier J."/>
            <person name="Davis R.E."/>
            <person name="Shao J."/>
            <person name="Melnick R.L."/>
            <person name="Pereira G.A.G."/>
            <person name="Bailey B.A."/>
        </authorList>
    </citation>
    <scope>NUCLEOTIDE SEQUENCE [LARGE SCALE GENOMIC DNA]</scope>
    <source>
        <strain evidence="1 2">MCA 2997</strain>
    </source>
</reference>
<evidence type="ECO:0000313" key="1">
    <source>
        <dbReference type="EMBL" id="ESK94684.1"/>
    </source>
</evidence>
<protein>
    <submittedName>
        <fullName evidence="1">Uncharacterized protein</fullName>
    </submittedName>
</protein>
<gene>
    <name evidence="1" type="ORF">Moror_14320</name>
</gene>